<feature type="region of interest" description="Disordered" evidence="14">
    <location>
        <begin position="1661"/>
        <end position="1703"/>
    </location>
</feature>
<dbReference type="GeneID" id="379353"/>
<dbReference type="AGR" id="Xenbase:XB-GENE-6256078"/>
<evidence type="ECO:0000313" key="18">
    <source>
        <dbReference type="RefSeq" id="NP_001079666.1"/>
    </source>
</evidence>
<keyword evidence="2" id="KW-0813">Transport</keyword>
<feature type="compositionally biased region" description="Polar residues" evidence="14">
    <location>
        <begin position="1182"/>
        <end position="1191"/>
    </location>
</feature>
<dbReference type="PANTHER" id="PTHR23193:SF21">
    <property type="entry name" value="NUCLEAR PORE COMPLEX PROTEIN NUP214"/>
    <property type="match status" value="1"/>
</dbReference>
<dbReference type="RefSeq" id="NP_001079666.1">
    <property type="nucleotide sequence ID" value="NM_001086197.1"/>
</dbReference>
<feature type="compositionally biased region" description="Low complexity" evidence="14">
    <location>
        <begin position="1636"/>
        <end position="1645"/>
    </location>
</feature>
<feature type="region of interest" description="Disordered" evidence="14">
    <location>
        <begin position="983"/>
        <end position="1058"/>
    </location>
</feature>
<evidence type="ECO:0000256" key="8">
    <source>
        <dbReference type="ARBA" id="ARBA00023242"/>
    </source>
</evidence>
<dbReference type="GO" id="GO:0006606">
    <property type="term" value="P:protein import into nucleus"/>
    <property type="evidence" value="ECO:0000318"/>
    <property type="project" value="GO_Central"/>
</dbReference>
<dbReference type="Gene3D" id="2.130.10.10">
    <property type="entry name" value="YVTN repeat-like/Quinoprotein amine dehydrogenase"/>
    <property type="match status" value="1"/>
</dbReference>
<dbReference type="EMBL" id="AJ243889">
    <property type="protein sequence ID" value="CAB53357.1"/>
    <property type="molecule type" value="mRNA"/>
</dbReference>
<dbReference type="Proteomes" id="UP000186698">
    <property type="component" value="Chromosome 8L"/>
</dbReference>
<dbReference type="OrthoDB" id="248320at2759"/>
<feature type="region of interest" description="Disordered" evidence="14">
    <location>
        <begin position="1461"/>
        <end position="1526"/>
    </location>
</feature>
<reference evidence="18" key="5">
    <citation type="submission" date="2025-04" db="UniProtKB">
        <authorList>
            <consortium name="RefSeq"/>
        </authorList>
    </citation>
    <scope>IDENTIFICATION</scope>
</reference>
<evidence type="ECO:0000256" key="13">
    <source>
        <dbReference type="ARBA" id="ARBA00083901"/>
    </source>
</evidence>
<reference evidence="18" key="2">
    <citation type="journal article" date="2002" name="Dev. Dyn.">
        <title>Genetic and genomic tools for Xenopus research: The NIH Xenopus initiative.</title>
        <authorList>
            <person name="Klein S.L."/>
            <person name="Strausberg R.L."/>
            <person name="Wagner L."/>
            <person name="Pontius J."/>
            <person name="Clifton S.W."/>
            <person name="Richardson P."/>
        </authorList>
    </citation>
    <scope>NUCLEOTIDE SEQUENCE</scope>
</reference>
<comment type="function">
    <text evidence="9">Part of the nuclear pore complex. Has a critical role in nucleocytoplasmic transport. May serve as a docking site in the receptor-mediated import of substrates across the nuclear pore complex.</text>
</comment>
<protein>
    <recommendedName>
        <fullName evidence="11">Nuclear pore complex protein Nup214</fullName>
    </recommendedName>
    <alternativeName>
        <fullName evidence="13">214 kDa nucleoporin</fullName>
    </alternativeName>
    <alternativeName>
        <fullName evidence="12">Nucleoporin Nup214</fullName>
    </alternativeName>
</protein>
<proteinExistence type="evidence at protein level"/>
<reference evidence="21" key="3">
    <citation type="journal article" date="2022" name="Protein Cell">
        <title>8 A structure of the outer rings of the Xenopus laevis nuclear pore complex obtained by cryo-EM and AI.</title>
        <authorList>
            <person name="Tai L."/>
            <person name="Zhu Y."/>
            <person name="Ren H."/>
            <person name="Huang X."/>
            <person name="Zhang C."/>
            <person name="Sun F."/>
        </authorList>
    </citation>
    <scope>STRUCTURE BY ELECTRON MICROSCOPY (8.70 ANGSTROMS)</scope>
</reference>
<feature type="compositionally biased region" description="Low complexity" evidence="14">
    <location>
        <begin position="482"/>
        <end position="501"/>
    </location>
</feature>
<dbReference type="InterPro" id="IPR039462">
    <property type="entry name" value="Nup159/Nup146_N"/>
</dbReference>
<name>Q9PVZ2_XENLA</name>
<keyword evidence="8" id="KW-0539">Nucleus</keyword>
<dbReference type="PDB" id="7TDZ">
    <property type="method" value="EM"/>
    <property type="resolution" value="6.90 A"/>
    <property type="chains" value="S/s=1-2037"/>
</dbReference>
<reference evidence="16 18" key="1">
    <citation type="journal article" date="1999" name="Mol. Cell. Biol.">
        <title>RanGTP-regulated interactions of CRM1 with nucleoporins and a shuttling DEAD-box helicase.</title>
        <authorList>
            <person name="Askjaer P."/>
            <person name="Bachi A."/>
            <person name="Wilm M."/>
            <person name="Bischoff F.R."/>
            <person name="Weeks D.L."/>
            <person name="Ogniewski V."/>
            <person name="Ohno M."/>
            <person name="Niehrs C."/>
            <person name="Kjems J."/>
            <person name="Mattaj I.W."/>
            <person name="Fornerod M."/>
        </authorList>
    </citation>
    <scope>NUCLEOTIDE SEQUENCE</scope>
</reference>
<evidence type="ECO:0000256" key="14">
    <source>
        <dbReference type="SAM" id="MobiDB-lite"/>
    </source>
</evidence>
<evidence type="ECO:0007829" key="21">
    <source>
        <dbReference type="PDB" id="7VOP"/>
    </source>
</evidence>
<keyword evidence="3" id="KW-0677">Repeat</keyword>
<evidence type="ECO:0000259" key="15">
    <source>
        <dbReference type="Pfam" id="PF16755"/>
    </source>
</evidence>
<dbReference type="SUPFAM" id="SSF117289">
    <property type="entry name" value="Nucleoporin domain"/>
    <property type="match status" value="1"/>
</dbReference>
<evidence type="ECO:0000256" key="10">
    <source>
        <dbReference type="ARBA" id="ARBA00063892"/>
    </source>
</evidence>
<feature type="region of interest" description="Disordered" evidence="14">
    <location>
        <begin position="433"/>
        <end position="501"/>
    </location>
</feature>
<dbReference type="GO" id="GO:0005643">
    <property type="term" value="C:nuclear pore"/>
    <property type="evidence" value="ECO:0000318"/>
    <property type="project" value="GO_Central"/>
</dbReference>
<feature type="compositionally biased region" description="Low complexity" evidence="14">
    <location>
        <begin position="1487"/>
        <end position="1516"/>
    </location>
</feature>
<dbReference type="FunFam" id="2.130.10.10:FF:000142">
    <property type="entry name" value="Nuclear pore complex protein Nup214"/>
    <property type="match status" value="1"/>
</dbReference>
<evidence type="ECO:0000256" key="1">
    <source>
        <dbReference type="ARBA" id="ARBA00004567"/>
    </source>
</evidence>
<organism evidence="16">
    <name type="scientific">Xenopus laevis</name>
    <name type="common">African clawed frog</name>
    <dbReference type="NCBI Taxonomy" id="8355"/>
    <lineage>
        <taxon>Eukaryota</taxon>
        <taxon>Metazoa</taxon>
        <taxon>Chordata</taxon>
        <taxon>Craniata</taxon>
        <taxon>Vertebrata</taxon>
        <taxon>Euteleostomi</taxon>
        <taxon>Amphibia</taxon>
        <taxon>Batrachia</taxon>
        <taxon>Anura</taxon>
        <taxon>Pipoidea</taxon>
        <taxon>Pipidae</taxon>
        <taxon>Xenopodinae</taxon>
        <taxon>Xenopus</taxon>
        <taxon>Xenopus</taxon>
    </lineage>
</organism>
<feature type="region of interest" description="Disordered" evidence="14">
    <location>
        <begin position="1626"/>
        <end position="1645"/>
    </location>
</feature>
<keyword evidence="20 21" id="KW-0002">3D-structure</keyword>
<reference evidence="20" key="4">
    <citation type="journal article" date="2022" name="Science">
        <title>Structure of cytoplasmic ring of nuclear pore complex by integrative cryo-EM and AlphaFold.</title>
        <authorList>
            <person name="Fontana P."/>
            <person name="Dong Y."/>
            <person name="Pi X."/>
            <person name="Tong A.B."/>
            <person name="Hecksel C.W."/>
            <person name="Wang L."/>
            <person name="Fu T.M."/>
            <person name="Bustamante C."/>
            <person name="Wu H."/>
        </authorList>
    </citation>
    <scope>STRUCTURE BY ELECTRON MICROSCOPY (6.90 ANGSTROMS)</scope>
</reference>
<dbReference type="GO" id="GO:0006406">
    <property type="term" value="P:mRNA export from nucleus"/>
    <property type="evidence" value="ECO:0007669"/>
    <property type="project" value="UniProtKB-ARBA"/>
</dbReference>
<evidence type="ECO:0007829" key="20">
    <source>
        <dbReference type="PDB" id="7TDZ"/>
    </source>
</evidence>
<dbReference type="GO" id="GO:0006405">
    <property type="term" value="P:RNA export from nucleus"/>
    <property type="evidence" value="ECO:0000318"/>
    <property type="project" value="GO_Central"/>
</dbReference>
<feature type="compositionally biased region" description="Basic and acidic residues" evidence="14">
    <location>
        <begin position="995"/>
        <end position="1009"/>
    </location>
</feature>
<accession>Q9PVZ2</accession>
<evidence type="ECO:0000313" key="17">
    <source>
        <dbReference type="Proteomes" id="UP000186698"/>
    </source>
</evidence>
<evidence type="ECO:0000256" key="7">
    <source>
        <dbReference type="ARBA" id="ARBA00023132"/>
    </source>
</evidence>
<feature type="region of interest" description="Disordered" evidence="14">
    <location>
        <begin position="1289"/>
        <end position="1330"/>
    </location>
</feature>
<dbReference type="GO" id="GO:0017056">
    <property type="term" value="F:structural constituent of nuclear pore"/>
    <property type="evidence" value="ECO:0000318"/>
    <property type="project" value="GO_Central"/>
</dbReference>
<evidence type="ECO:0000256" key="5">
    <source>
        <dbReference type="ARBA" id="ARBA00022927"/>
    </source>
</evidence>
<keyword evidence="4" id="KW-0509">mRNA transport</keyword>
<evidence type="ECO:0000256" key="11">
    <source>
        <dbReference type="ARBA" id="ARBA00068360"/>
    </source>
</evidence>
<dbReference type="SMART" id="SM00320">
    <property type="entry name" value="WD40"/>
    <property type="match status" value="2"/>
</dbReference>
<dbReference type="PDB" id="7VOP">
    <property type="method" value="EM"/>
    <property type="resolution" value="8.70 A"/>
    <property type="chains" value="a/e=1-2037"/>
</dbReference>
<feature type="compositionally biased region" description="Pro residues" evidence="14">
    <location>
        <begin position="448"/>
        <end position="465"/>
    </location>
</feature>
<evidence type="ECO:0000256" key="4">
    <source>
        <dbReference type="ARBA" id="ARBA00022816"/>
    </source>
</evidence>
<dbReference type="GO" id="GO:0008139">
    <property type="term" value="F:nuclear localization sequence binding"/>
    <property type="evidence" value="ECO:0000318"/>
    <property type="project" value="GO_Central"/>
</dbReference>
<comment type="subunit">
    <text evidence="10">Homodimer. Part of the nuclear pore complex (NPC). Interacts with NUP88. Interacts with ZFP36; this interaction increases upon lipopolysaccharide (LPS) stimulation. Interacts with DDX19. Interacts with XPO1. Interacts with XPO5.</text>
</comment>
<dbReference type="InterPro" id="IPR001680">
    <property type="entry name" value="WD40_rpt"/>
</dbReference>
<feature type="compositionally biased region" description="Polar residues" evidence="14">
    <location>
        <begin position="1679"/>
        <end position="1694"/>
    </location>
</feature>
<dbReference type="InterPro" id="IPR026054">
    <property type="entry name" value="Nucleoporin"/>
</dbReference>
<dbReference type="InterPro" id="IPR015943">
    <property type="entry name" value="WD40/YVTN_repeat-like_dom_sf"/>
</dbReference>
<dbReference type="CTD" id="379353"/>
<evidence type="ECO:0000256" key="9">
    <source>
        <dbReference type="ARBA" id="ARBA00055090"/>
    </source>
</evidence>
<evidence type="ECO:0000256" key="6">
    <source>
        <dbReference type="ARBA" id="ARBA00023010"/>
    </source>
</evidence>
<evidence type="ECO:0000256" key="3">
    <source>
        <dbReference type="ARBA" id="ARBA00022737"/>
    </source>
</evidence>
<evidence type="ECO:0000313" key="19">
    <source>
        <dbReference type="Xenbase" id="XB-GENE-6256078"/>
    </source>
</evidence>
<dbReference type="SMR" id="Q9PVZ2"/>
<dbReference type="Xenbase" id="XB-GENE-6256078">
    <property type="gene designation" value="nup214.L"/>
</dbReference>
<sequence>MEDDTDLPPERETKDFQFRQLKKVRLFDYPADLPKQRSNLLVISNKYGLLFVGGFMGLKVFHTKDILVTVKPKENANKTVVGPQGIHVPMNSPIHHLALSSDNLTLSVCMTSAEQGSSVSFYDVRTLLNESKQNKMPFASCKLLRDPSSSVTDLQWNPTLPSMVAVCLSDGSISVLQVTDTVSVFANLPATLGVTSVCWSPKGKQLAVGKQNGTVVQYLPSLQEKKVIPCPSFYDSDNPVKVLDVLWLSTYVFTVVYAAADGSLEASPQLVIVTLPKKEDKRAERFLNFTETCYSICSERQHHFFLNYIEDWEILLAASAASVDVGVIARPPDQVGWEQWLLEDSSRAEMPMTENNDDTLPMGVALDYTCQLEVFISESQILPPVPVLLLLSTDGVLCPFHVVNLNQGVKPLTTSPEQLSLDGEREMKVVGGTAVSTPPAPLTSVSAPAPPASAAPRSAAPPPYPFGLSTASSGAPTPVLNPPASLAPAATPTKTTSQPAAAATSIFQPAGPAAGSLQPPSLPAFSFSSANNAANASAPSSFPFGAAMVSSNTAKVSAPPAMSFQPAMGTRPFSLATPVTVQAATAPGFTPTPSTVKVNLKDKFNASDTPPPATISSAAALSFTPTSKPNATVPVKSQPTVIPSQASVQPNRPFAVEAPQAPSSVSIASVQKTVRVNPPATKITPQPQRSVALENQAKVTKESDSILNGIREEIAHFQKELDDLKARTSRACFQVGSEEEKRQLRTESDGLHSFFLEIKETTESLRGEFSAMKIKNLEGFASIEDVQQRNKLKQDPKYLQLLYKKPLDPKSETQMQEIRRLNQYVKNAVQDVNDVLDLEWDQYLEEKQKKKGIIIPERETLFNSLANHQEIINQQRPKLEQLVENLQKLRLYNQISQWNVPDSSTKSFDVELENMQKTLSQTAIDTQTKPQAKLPAKISPVKQSQLRNFLSKRKTPPVRSLAPANLSRSAFLAPSFFEDLDDVSSTSSLSDMADNDNRNPPPKEIERQETPPPESTPVRVPKHAPVARTTSVQPGLGTASLPFQSGLHPATSTPVAPSQSIRVIPQGADSTMLATKTVKHGAPNITAAQKAAVAAMRRQTASQIPAASLTESTLQTVPQVVNVKELKNNGPGPTIPTVIGPTVPQSAAQVIHQVLATVGSVSARQAAPAAPLKNPPASASSIAPQTWQGSAPNKPAAQAIPKSDPSASQAPAPSVSQVNKPVSFSPAAGGFSFSNVTSAPVTSALGSSSAGCAATARDSNQASSYMFGGTGKSLGSEGSFSFASLKPASSSSSSSVVEPTMSKPSVVTAASTTATVTSTTAASSKPGEGLFQGFSGGETLGSFSGLRVGQADEASKVEVAKTPTAAQPVKLPSNPVLFSFAGAPQPAKVGEAPSTTSSTSASLFGNVQLASAGSTASAFTQSGSKPAFTFGIPQSTSTTAGASSAIPASFQSLLVSAAPATTTPSAPINSGLDVKQPIKPLSEPADSSSSQQQTLTTQSAAEQVPTVTPAATTATALPPPVPTIPSTAEAKIEGAAAPAIPASVISSQTVPFTSTVLASQTPLASTPAGGPTSQVPVLVTTAPPVTTESAQTVSLTGQPVAGSSAFAQSTVTAASTPVFGQALASGAAPSPFAQPTSSSVSTSANSSTGFGTSAFGATGGNGGFGQPSFGQAPLWKGPATSQSTLPFSQPTFGTQPAFGQPAASTATSSAGSLFGCTSSASSFSFGQASNTSGTSTSGVLFGQSSAPVFGQSAAFPQAAPAFGSASVSTTTTASFGFGQPAGFASGTSGSLFNPSQSGSTSVFGQQPASSSGGLFGAGSGGASTVGLFSGLGAKPSQEAANKNPFGSPGSSGFGSAGASNSSNLFGNSGAKAFGFGGTSFGDKPSATFSAGGSVASQGFSFNSPTKTGGFGAAPVFGSPPTFGGSPGFGGSPAFGTAAAFSNTLGSTGGKVFGEGTSAATTGGFGFGSNSSTAAFGSLATQNTPTFGSISQQSPGFGGQSSGFSGFGAGPGAAAGNTGGFGFGVSNPTSPGFGCWRS</sequence>
<comment type="subcellular location">
    <subcellularLocation>
        <location evidence="1">Nucleus</location>
        <location evidence="1">Nuclear pore complex</location>
    </subcellularLocation>
</comment>
<dbReference type="IntAct" id="Q9PVZ2">
    <property type="interactions" value="1"/>
</dbReference>
<dbReference type="PANTHER" id="PTHR23193">
    <property type="entry name" value="NUCLEAR PORE COMPLEX PROTEIN NUP"/>
    <property type="match status" value="1"/>
</dbReference>
<dbReference type="Pfam" id="PF16755">
    <property type="entry name" value="Beta-prop_NUP159_NUP214"/>
    <property type="match status" value="1"/>
</dbReference>
<evidence type="ECO:0000256" key="12">
    <source>
        <dbReference type="ARBA" id="ARBA00077390"/>
    </source>
</evidence>
<feature type="region of interest" description="Disordered" evidence="14">
    <location>
        <begin position="1167"/>
        <end position="1219"/>
    </location>
</feature>
<keyword evidence="6" id="KW-0811">Translocation</keyword>
<feature type="domain" description="Nucleoporin Nup159/Nup146 N-terminal" evidence="15">
    <location>
        <begin position="34"/>
        <end position="397"/>
    </location>
</feature>
<keyword evidence="17" id="KW-1185">Reference proteome</keyword>
<feature type="compositionally biased region" description="Low complexity" evidence="14">
    <location>
        <begin position="1205"/>
        <end position="1219"/>
    </location>
</feature>
<evidence type="ECO:0000313" key="16">
    <source>
        <dbReference type="EMBL" id="CAB53357.1"/>
    </source>
</evidence>
<feature type="compositionally biased region" description="Low complexity" evidence="14">
    <location>
        <begin position="1167"/>
        <end position="1181"/>
    </location>
</feature>
<dbReference type="Bgee" id="379353">
    <property type="expression patterns" value="Expressed in ovary and 19 other cell types or tissues"/>
</dbReference>
<dbReference type="KEGG" id="xla:379353"/>
<feature type="compositionally biased region" description="Low complexity" evidence="14">
    <location>
        <begin position="1305"/>
        <end position="1324"/>
    </location>
</feature>
<keyword evidence="5" id="KW-0653">Protein transport</keyword>
<dbReference type="CD-CODE" id="0DA90D7A">
    <property type="entry name" value="Nuclear pore complex"/>
</dbReference>
<dbReference type="EMDB" id="EMD-32056"/>
<feature type="compositionally biased region" description="Low complexity" evidence="14">
    <location>
        <begin position="983"/>
        <end position="992"/>
    </location>
</feature>
<keyword evidence="7" id="KW-0906">Nuclear pore complex</keyword>
<evidence type="ECO:0000256" key="2">
    <source>
        <dbReference type="ARBA" id="ARBA00022448"/>
    </source>
</evidence>
<gene>
    <name evidence="18 19" type="primary">nup214.L</name>
    <name evidence="18" type="synonym">cain</name>
    <name evidence="16" type="synonym">CAN</name>
    <name evidence="18" type="synonym">d9s46e</name>
    <name evidence="18" type="synonym">n214</name>
    <name evidence="18" type="synonym">nup214</name>
</gene>